<organism evidence="1 2">
    <name type="scientific">Paramarasmius palmivorus</name>
    <dbReference type="NCBI Taxonomy" id="297713"/>
    <lineage>
        <taxon>Eukaryota</taxon>
        <taxon>Fungi</taxon>
        <taxon>Dikarya</taxon>
        <taxon>Basidiomycota</taxon>
        <taxon>Agaricomycotina</taxon>
        <taxon>Agaricomycetes</taxon>
        <taxon>Agaricomycetidae</taxon>
        <taxon>Agaricales</taxon>
        <taxon>Marasmiineae</taxon>
        <taxon>Marasmiaceae</taxon>
        <taxon>Paramarasmius</taxon>
    </lineage>
</organism>
<accession>A0AAW0BVM2</accession>
<evidence type="ECO:0000313" key="1">
    <source>
        <dbReference type="EMBL" id="KAK7031156.1"/>
    </source>
</evidence>
<proteinExistence type="predicted"/>
<dbReference type="AlphaFoldDB" id="A0AAW0BVM2"/>
<protein>
    <submittedName>
        <fullName evidence="1">Uncharacterized protein</fullName>
    </submittedName>
</protein>
<keyword evidence="2" id="KW-1185">Reference proteome</keyword>
<comment type="caution">
    <text evidence="1">The sequence shown here is derived from an EMBL/GenBank/DDBJ whole genome shotgun (WGS) entry which is preliminary data.</text>
</comment>
<dbReference type="EMBL" id="JAYKXP010000070">
    <property type="protein sequence ID" value="KAK7031156.1"/>
    <property type="molecule type" value="Genomic_DNA"/>
</dbReference>
<evidence type="ECO:0000313" key="2">
    <source>
        <dbReference type="Proteomes" id="UP001383192"/>
    </source>
</evidence>
<gene>
    <name evidence="1" type="ORF">VNI00_013571</name>
</gene>
<sequence>MAFPSFGCDVDDLVRPSAAFVPVVCDPNTKRHAAYFPADFDLDAQMRMCALEEEDDASSFLFRAPRVSKRSKKRPQSIAVMEVTPAQEIANRYRAGLKVGKMIQGLLALLLWSKAILLMNPGLEMRMRPLVSPHLSQYPTSAFRQSRVDILKDLREEALGEMRRLGVDEEHPTRPLLATSTCTISVKTKSPDPLNATNVDSASTHGTSLKLTPAPLIANQLPLVPYTLPSALSYPKLHP</sequence>
<reference evidence="1 2" key="1">
    <citation type="submission" date="2024-01" db="EMBL/GenBank/DDBJ databases">
        <title>A draft genome for a cacao thread blight-causing isolate of Paramarasmius palmivorus.</title>
        <authorList>
            <person name="Baruah I.K."/>
            <person name="Bukari Y."/>
            <person name="Amoako-Attah I."/>
            <person name="Meinhardt L.W."/>
            <person name="Bailey B.A."/>
            <person name="Cohen S.P."/>
        </authorList>
    </citation>
    <scope>NUCLEOTIDE SEQUENCE [LARGE SCALE GENOMIC DNA]</scope>
    <source>
        <strain evidence="1 2">GH-12</strain>
    </source>
</reference>
<dbReference type="Proteomes" id="UP001383192">
    <property type="component" value="Unassembled WGS sequence"/>
</dbReference>
<name>A0AAW0BVM2_9AGAR</name>